<dbReference type="Gene3D" id="1.10.720.30">
    <property type="entry name" value="SAP domain"/>
    <property type="match status" value="1"/>
</dbReference>
<feature type="domain" description="SAP" evidence="1">
    <location>
        <begin position="2"/>
        <end position="36"/>
    </location>
</feature>
<evidence type="ECO:0000313" key="3">
    <source>
        <dbReference type="Proteomes" id="UP000299102"/>
    </source>
</evidence>
<dbReference type="SUPFAM" id="SSF68906">
    <property type="entry name" value="SAP domain"/>
    <property type="match status" value="1"/>
</dbReference>
<dbReference type="InterPro" id="IPR036361">
    <property type="entry name" value="SAP_dom_sf"/>
</dbReference>
<sequence length="153" mass="17725">MYSTWNVEALKAKLRERGASLKGRKADLIERLEAYDRNQNFDAVQAEENDDPKMVLPDNDAYLDINSSMKLPPITKEHITLYFLQFHKNPNDGKSLYEARFLHILRAAFIGDSCYFKGYVKASMKRIMYEANVKLSIKVRFWSATVNVLLVVE</sequence>
<dbReference type="EMBL" id="BGZK01000080">
    <property type="protein sequence ID" value="GBP16534.1"/>
    <property type="molecule type" value="Genomic_DNA"/>
</dbReference>
<dbReference type="Pfam" id="PF02037">
    <property type="entry name" value="SAP"/>
    <property type="match status" value="1"/>
</dbReference>
<reference evidence="2 3" key="1">
    <citation type="journal article" date="2019" name="Commun. Biol.">
        <title>The bagworm genome reveals a unique fibroin gene that provides high tensile strength.</title>
        <authorList>
            <person name="Kono N."/>
            <person name="Nakamura H."/>
            <person name="Ohtoshi R."/>
            <person name="Tomita M."/>
            <person name="Numata K."/>
            <person name="Arakawa K."/>
        </authorList>
    </citation>
    <scope>NUCLEOTIDE SEQUENCE [LARGE SCALE GENOMIC DNA]</scope>
</reference>
<dbReference type="AlphaFoldDB" id="A0A4C1TRK0"/>
<name>A0A4C1TRK0_EUMVA</name>
<evidence type="ECO:0000259" key="1">
    <source>
        <dbReference type="PROSITE" id="PS50800"/>
    </source>
</evidence>
<dbReference type="InterPro" id="IPR003034">
    <property type="entry name" value="SAP_dom"/>
</dbReference>
<keyword evidence="3" id="KW-1185">Reference proteome</keyword>
<evidence type="ECO:0000313" key="2">
    <source>
        <dbReference type="EMBL" id="GBP16534.1"/>
    </source>
</evidence>
<proteinExistence type="predicted"/>
<organism evidence="2 3">
    <name type="scientific">Eumeta variegata</name>
    <name type="common">Bagworm moth</name>
    <name type="synonym">Eumeta japonica</name>
    <dbReference type="NCBI Taxonomy" id="151549"/>
    <lineage>
        <taxon>Eukaryota</taxon>
        <taxon>Metazoa</taxon>
        <taxon>Ecdysozoa</taxon>
        <taxon>Arthropoda</taxon>
        <taxon>Hexapoda</taxon>
        <taxon>Insecta</taxon>
        <taxon>Pterygota</taxon>
        <taxon>Neoptera</taxon>
        <taxon>Endopterygota</taxon>
        <taxon>Lepidoptera</taxon>
        <taxon>Glossata</taxon>
        <taxon>Ditrysia</taxon>
        <taxon>Tineoidea</taxon>
        <taxon>Psychidae</taxon>
        <taxon>Oiketicinae</taxon>
        <taxon>Eumeta</taxon>
    </lineage>
</organism>
<gene>
    <name evidence="2" type="ORF">EVAR_19335_1</name>
</gene>
<protein>
    <recommendedName>
        <fullName evidence="1">SAP domain-containing protein</fullName>
    </recommendedName>
</protein>
<accession>A0A4C1TRK0</accession>
<dbReference type="Proteomes" id="UP000299102">
    <property type="component" value="Unassembled WGS sequence"/>
</dbReference>
<dbReference type="STRING" id="151549.A0A4C1TRK0"/>
<comment type="caution">
    <text evidence="2">The sequence shown here is derived from an EMBL/GenBank/DDBJ whole genome shotgun (WGS) entry which is preliminary data.</text>
</comment>
<dbReference type="OrthoDB" id="261614at2759"/>
<dbReference type="SMART" id="SM00513">
    <property type="entry name" value="SAP"/>
    <property type="match status" value="1"/>
</dbReference>
<dbReference type="PROSITE" id="PS50800">
    <property type="entry name" value="SAP"/>
    <property type="match status" value="1"/>
</dbReference>